<dbReference type="Pfam" id="PF00013">
    <property type="entry name" value="KH_1"/>
    <property type="match status" value="1"/>
</dbReference>
<feature type="region of interest" description="Disordered" evidence="1">
    <location>
        <begin position="1"/>
        <end position="25"/>
    </location>
</feature>
<organism evidence="3 4">
    <name type="scientific">Panagrolaimus superbus</name>
    <dbReference type="NCBI Taxonomy" id="310955"/>
    <lineage>
        <taxon>Eukaryota</taxon>
        <taxon>Metazoa</taxon>
        <taxon>Ecdysozoa</taxon>
        <taxon>Nematoda</taxon>
        <taxon>Chromadorea</taxon>
        <taxon>Rhabditida</taxon>
        <taxon>Tylenchina</taxon>
        <taxon>Panagrolaimomorpha</taxon>
        <taxon>Panagrolaimoidea</taxon>
        <taxon>Panagrolaimidae</taxon>
        <taxon>Panagrolaimus</taxon>
    </lineage>
</organism>
<dbReference type="WBParaSite" id="PSU_v2.g8245.t1">
    <property type="protein sequence ID" value="PSU_v2.g8245.t1"/>
    <property type="gene ID" value="PSU_v2.g8245"/>
</dbReference>
<evidence type="ECO:0000256" key="1">
    <source>
        <dbReference type="SAM" id="MobiDB-lite"/>
    </source>
</evidence>
<protein>
    <submittedName>
        <fullName evidence="4">K Homology domain-containing protein</fullName>
    </submittedName>
</protein>
<dbReference type="CDD" id="cd00105">
    <property type="entry name" value="KH-I"/>
    <property type="match status" value="1"/>
</dbReference>
<dbReference type="Proteomes" id="UP000887577">
    <property type="component" value="Unplaced"/>
</dbReference>
<sequence length="206" mass="22878">MADKKLHTADSESTTDKVIEKSDSAEMPPFKKEEKFFVPLNFFGLLILKNERMKSIEEKNNVKLIILPAENSSTEKVGLQILQINGDPKDVEKAVLVIQNILEEDDGKNRLKRILPKQRSKDGSEFECPICCETFNISDDECVKCTPTDIFEQSTATSATTNESHSICISCIQEYARSAITGRVAVGGLGLNCVSDGCKNHHLKNI</sequence>
<dbReference type="InterPro" id="IPR036612">
    <property type="entry name" value="KH_dom_type_1_sf"/>
</dbReference>
<dbReference type="GO" id="GO:0003723">
    <property type="term" value="F:RNA binding"/>
    <property type="evidence" value="ECO:0007669"/>
    <property type="project" value="InterPro"/>
</dbReference>
<feature type="domain" description="K Homology" evidence="2">
    <location>
        <begin position="34"/>
        <end position="99"/>
    </location>
</feature>
<dbReference type="InterPro" id="IPR004088">
    <property type="entry name" value="KH_dom_type_1"/>
</dbReference>
<reference evidence="4" key="1">
    <citation type="submission" date="2022-11" db="UniProtKB">
        <authorList>
            <consortium name="WormBaseParasite"/>
        </authorList>
    </citation>
    <scope>IDENTIFICATION</scope>
</reference>
<dbReference type="AlphaFoldDB" id="A0A914Z8L0"/>
<evidence type="ECO:0000313" key="3">
    <source>
        <dbReference type="Proteomes" id="UP000887577"/>
    </source>
</evidence>
<accession>A0A914Z8L0</accession>
<evidence type="ECO:0000313" key="4">
    <source>
        <dbReference type="WBParaSite" id="PSU_v2.g8245.t1"/>
    </source>
</evidence>
<keyword evidence="3" id="KW-1185">Reference proteome</keyword>
<dbReference type="SUPFAM" id="SSF54791">
    <property type="entry name" value="Eukaryotic type KH-domain (KH-domain type I)"/>
    <property type="match status" value="1"/>
</dbReference>
<dbReference type="Gene3D" id="3.30.1370.10">
    <property type="entry name" value="K Homology domain, type 1"/>
    <property type="match status" value="1"/>
</dbReference>
<proteinExistence type="predicted"/>
<evidence type="ECO:0000259" key="2">
    <source>
        <dbReference type="Pfam" id="PF00013"/>
    </source>
</evidence>
<name>A0A914Z8L0_9BILA</name>